<gene>
    <name evidence="2" type="ORF">nbrc107696_08400</name>
</gene>
<accession>A0A7I9V5D8</accession>
<feature type="region of interest" description="Disordered" evidence="1">
    <location>
        <begin position="536"/>
        <end position="572"/>
    </location>
</feature>
<proteinExistence type="predicted"/>
<evidence type="ECO:0000256" key="1">
    <source>
        <dbReference type="SAM" id="MobiDB-lite"/>
    </source>
</evidence>
<keyword evidence="3" id="KW-1185">Reference proteome</keyword>
<dbReference type="Gene3D" id="3.30.930.30">
    <property type="match status" value="1"/>
</dbReference>
<feature type="compositionally biased region" description="Basic and acidic residues" evidence="1">
    <location>
        <begin position="539"/>
        <end position="552"/>
    </location>
</feature>
<feature type="region of interest" description="Disordered" evidence="1">
    <location>
        <begin position="1"/>
        <end position="49"/>
    </location>
</feature>
<feature type="compositionally biased region" description="Basic and acidic residues" evidence="1">
    <location>
        <begin position="14"/>
        <end position="28"/>
    </location>
</feature>
<evidence type="ECO:0000313" key="2">
    <source>
        <dbReference type="EMBL" id="GEE00394.1"/>
    </source>
</evidence>
<reference evidence="3" key="1">
    <citation type="submission" date="2019-06" db="EMBL/GenBank/DDBJ databases">
        <title>Gordonia isolated from sludge of a wastewater treatment plant.</title>
        <authorList>
            <person name="Tamura T."/>
            <person name="Aoyama K."/>
            <person name="Kang Y."/>
            <person name="Saito S."/>
            <person name="Akiyama N."/>
            <person name="Yazawa K."/>
            <person name="Gonoi T."/>
            <person name="Mikami Y."/>
        </authorList>
    </citation>
    <scope>NUCLEOTIDE SEQUENCE [LARGE SCALE GENOMIC DNA]</scope>
    <source>
        <strain evidence="3">NBRC 107696</strain>
    </source>
</reference>
<dbReference type="RefSeq" id="WP_161894294.1">
    <property type="nucleotide sequence ID" value="NZ_BJOV01000002.1"/>
</dbReference>
<feature type="compositionally biased region" description="Polar residues" evidence="1">
    <location>
        <begin position="555"/>
        <end position="572"/>
    </location>
</feature>
<name>A0A7I9V5D8_9ACTN</name>
<feature type="compositionally biased region" description="Basic and acidic residues" evidence="1">
    <location>
        <begin position="368"/>
        <end position="394"/>
    </location>
</feature>
<protein>
    <submittedName>
        <fullName evidence="2">Uncharacterized protein</fullName>
    </submittedName>
</protein>
<sequence>MSEASTGATRKGRASMDIDGHRSADGTRRGHSRSRKNISTEAQRKTAGPEAVAWYAAQNPAVNIERTYLNVDRVNDGDGGFRETGSIAEVVAYGDAREERVRKNIKTGERFAVTQVHHLPWSYVEEDGTFYQPRHRDGTPRVDAAGLPVMLPRYRVIPGMEDEARRYFEDCLEFDAALLPDGQKGIHGYSIQFDEHRPHLQVLMDAYYGAPTKKDAEKMENGYSRAFGSHRSDRLVPAATDEGKAIFNADGTQKMVREGNKRKFSRYHREFKSFMVESGHQVELERDELRHDRKLEHEDFKDWANEMLILEQETVEIEVDREQVAQRTLVVDEIALSAIATAERTELEADLLAAGAEERGYRRGMSKGRSEGRAAGRREGEEIKSAAERAAERTRDEADMILELAERERRRRDDEYIERMSEVDEEAAAVAVARRSVDDRTEMVTTWQQQTQEIILEAEDHRQRAFDARERWERAIEQVPIVKDDLPHLREEYMEETRFRTKGGERTLAEIADEGAKNKAIKKFGPEVDPAVLTVTRGQAKERKAAASEKVKSAMPTQGQQPAQRSSQGQRQ</sequence>
<comment type="caution">
    <text evidence="2">The sequence shown here is derived from an EMBL/GenBank/DDBJ whole genome shotgun (WGS) entry which is preliminary data.</text>
</comment>
<dbReference type="Proteomes" id="UP000444960">
    <property type="component" value="Unassembled WGS sequence"/>
</dbReference>
<organism evidence="2 3">
    <name type="scientific">Gordonia spumicola</name>
    <dbReference type="NCBI Taxonomy" id="589161"/>
    <lineage>
        <taxon>Bacteria</taxon>
        <taxon>Bacillati</taxon>
        <taxon>Actinomycetota</taxon>
        <taxon>Actinomycetes</taxon>
        <taxon>Mycobacteriales</taxon>
        <taxon>Gordoniaceae</taxon>
        <taxon>Gordonia</taxon>
    </lineage>
</organism>
<feature type="region of interest" description="Disordered" evidence="1">
    <location>
        <begin position="362"/>
        <end position="394"/>
    </location>
</feature>
<dbReference type="AlphaFoldDB" id="A0A7I9V5D8"/>
<evidence type="ECO:0000313" key="3">
    <source>
        <dbReference type="Proteomes" id="UP000444960"/>
    </source>
</evidence>
<dbReference type="OrthoDB" id="4377167at2"/>
<dbReference type="EMBL" id="BJOV01000002">
    <property type="protein sequence ID" value="GEE00394.1"/>
    <property type="molecule type" value="Genomic_DNA"/>
</dbReference>